<organism evidence="3 4">
    <name type="scientific">Asticcacaulis biprosthecium C19</name>
    <dbReference type="NCBI Taxonomy" id="715226"/>
    <lineage>
        <taxon>Bacteria</taxon>
        <taxon>Pseudomonadati</taxon>
        <taxon>Pseudomonadota</taxon>
        <taxon>Alphaproteobacteria</taxon>
        <taxon>Caulobacterales</taxon>
        <taxon>Caulobacteraceae</taxon>
        <taxon>Asticcacaulis</taxon>
    </lineage>
</organism>
<name>F4QTE1_9CAUL</name>
<dbReference type="EMBL" id="GL883080">
    <property type="protein sequence ID" value="EGF90011.1"/>
    <property type="molecule type" value="Genomic_DNA"/>
</dbReference>
<feature type="signal peptide" evidence="2">
    <location>
        <begin position="1"/>
        <end position="26"/>
    </location>
</feature>
<keyword evidence="2" id="KW-0732">Signal</keyword>
<proteinExistence type="predicted"/>
<keyword evidence="4" id="KW-1185">Reference proteome</keyword>
<dbReference type="AlphaFoldDB" id="F4QTE1"/>
<evidence type="ECO:0000313" key="4">
    <source>
        <dbReference type="Proteomes" id="UP000006512"/>
    </source>
</evidence>
<gene>
    <name evidence="3" type="ORF">ABI_44380</name>
</gene>
<protein>
    <submittedName>
        <fullName evidence="3">Uncharacterized protein</fullName>
    </submittedName>
</protein>
<feature type="region of interest" description="Disordered" evidence="1">
    <location>
        <begin position="116"/>
        <end position="158"/>
    </location>
</feature>
<evidence type="ECO:0000256" key="1">
    <source>
        <dbReference type="SAM" id="MobiDB-lite"/>
    </source>
</evidence>
<dbReference type="HOGENOM" id="CLU_1302826_0_0_5"/>
<sequence>MNKFLTIVASAIAISAVGGLPSVAMAQDSLYQPVASTGGAGYTSASMGDNRYVVVFTGEARTKKAVAANYALLRAAELTAESGFEWFAVLSSTVKSIEQGGEDDIASRTGSFMGNTMSATGSAGGSGTGPAGGNSAGGGDGNVQMGPSTGGFGGGDVPPSVLERWKPKKVIQAALIIQMGSGDEAKFDGVKKQPEIFEAKSTIEELRASMQ</sequence>
<accession>F4QTE1</accession>
<evidence type="ECO:0000256" key="2">
    <source>
        <dbReference type="SAM" id="SignalP"/>
    </source>
</evidence>
<dbReference type="RefSeq" id="WP_006275211.1">
    <property type="nucleotide sequence ID" value="NZ_GL883080.1"/>
</dbReference>
<dbReference type="OrthoDB" id="7172943at2"/>
<feature type="compositionally biased region" description="Gly residues" evidence="1">
    <location>
        <begin position="122"/>
        <end position="141"/>
    </location>
</feature>
<evidence type="ECO:0000313" key="3">
    <source>
        <dbReference type="EMBL" id="EGF90011.1"/>
    </source>
</evidence>
<dbReference type="NCBIfam" id="NF047637">
    <property type="entry name" value="lipo_CC0125"/>
    <property type="match status" value="1"/>
</dbReference>
<dbReference type="STRING" id="715226.ABI_44380"/>
<feature type="chain" id="PRO_5003314455" evidence="2">
    <location>
        <begin position="27"/>
        <end position="211"/>
    </location>
</feature>
<dbReference type="eggNOG" id="ENOG5033YVN">
    <property type="taxonomic scope" value="Bacteria"/>
</dbReference>
<dbReference type="Proteomes" id="UP000006512">
    <property type="component" value="Unassembled WGS sequence"/>
</dbReference>
<reference evidence="4" key="1">
    <citation type="submission" date="2011-03" db="EMBL/GenBank/DDBJ databases">
        <title>Draft genome sequence of Brevundimonas diminuta.</title>
        <authorList>
            <person name="Brown P.J.B."/>
            <person name="Buechlein A."/>
            <person name="Hemmerich C."/>
            <person name="Brun Y.V."/>
        </authorList>
    </citation>
    <scope>NUCLEOTIDE SEQUENCE [LARGE SCALE GENOMIC DNA]</scope>
    <source>
        <strain evidence="4">C19</strain>
    </source>
</reference>